<protein>
    <submittedName>
        <fullName evidence="6">DEAD/DEAH box helicase</fullName>
    </submittedName>
</protein>
<feature type="domain" description="Helicase C-terminal" evidence="5">
    <location>
        <begin position="949"/>
        <end position="1105"/>
    </location>
</feature>
<keyword evidence="2" id="KW-0863">Zinc-finger</keyword>
<dbReference type="InterPro" id="IPR027417">
    <property type="entry name" value="P-loop_NTPase"/>
</dbReference>
<dbReference type="EMBL" id="BAAAMY010000014">
    <property type="protein sequence ID" value="GAA1930602.1"/>
    <property type="molecule type" value="Genomic_DNA"/>
</dbReference>
<evidence type="ECO:0000256" key="1">
    <source>
        <dbReference type="ARBA" id="ARBA00022801"/>
    </source>
</evidence>
<keyword evidence="6" id="KW-0067">ATP-binding</keyword>
<feature type="domain" description="Helicase ATP-binding" evidence="4">
    <location>
        <begin position="663"/>
        <end position="825"/>
    </location>
</feature>
<dbReference type="InterPro" id="IPR014001">
    <property type="entry name" value="Helicase_ATP-bd"/>
</dbReference>
<evidence type="ECO:0000256" key="2">
    <source>
        <dbReference type="PROSITE-ProRule" id="PRU00325"/>
    </source>
</evidence>
<dbReference type="Pfam" id="PF00176">
    <property type="entry name" value="SNF2-rel_dom"/>
    <property type="match status" value="1"/>
</dbReference>
<sequence>MVLHHLAEPQVLLGSFDAGALDRARAYALDRLVTGVEVELRDGGHLVARGEVHGSATRAYRVTVEISGLQDDAPRPAPLVDSWCTCPVTLQCKHGAALCLTLGHLARELPPEPDPDEPRAREVVPVWRRRLDAVLADLGASEPPVGEHPPLALRIGHDAGRRDRFAVGDGARVTLRPMRRGTRGWVKSGIDWQTVPSMVATRRHDPAQLEALAALQQALGGSYWYGGTEPSLADFGRRVVRLLRSARDAGIEVYADAPLSGLRLLDDPVSFAADTRLAGGGPAGPGGRRAGDAPADADLVVDLGVVVDDVVRPVSGLTLLGVPSHTVALVEDGVLTLAALEGAMPTATLRALAQDGPVVVPAEAAAELDDYLTRLRRFVPVTSSDASVAVPDRLTPRLSVAITWRDGSSADVRWGWAYGEDEARRACSVSSEESLGGVRDRAEERRVLAEHRERGPLDVEDREVGGSDAVSLALLEIPDWRSREGLEVHESHRPDFRRAESPARVTVELAGPEPSATATDGAPAATDWLDLTVVVEVQGERLPLPQVIAALTEGADYLVLPSGLYLPTDSPELTALSEAVAAAAEVHEREPGEGPGPGDLRVGRHDLDTLASLADLGDVDPSVADWVARARALRDLTGIPRPEPSGVSAELRSYQRDGFAWLAFLWEHSLGGVLADDMGLGKTLQVLALVAHTRGRGDDTPFLVVAPTSVVGAWATEAARHTPGLRVVPVTGTGTRRGGSVAELAAGADVVVTTYTLLRLEAEEYAAVAWGGVVLDEAQQVKNHRSRAHLAVKGLRAPFLLAVTGTPFENRLTELWSLLSLVAPGLYPRLASFTRSVATPVEKGDEAALARFRRRVKPFVLRRTKELVAPDLPAKQEQVLDVELAPRHRRLYDAHLARERQRILGLLEDFSENRVAILAALTRLRQLALDPALVDAEHEAVGSAKADLLLEHLGEVVAEGHRALVFSSFTGFLGRVSARLEAAGIDHAYLDGSTTDRAREVTRFRSGEVPVFAISLKAGGTGLTLTEADYVYVLDPWWNPAAEAQAVDRAHRIGQDRTVMVYRLVSTDTIEDKVMALKARKAALFAQVVDGGGASSGAITAEDVRALFE</sequence>
<evidence type="ECO:0000259" key="3">
    <source>
        <dbReference type="PROSITE" id="PS50966"/>
    </source>
</evidence>
<dbReference type="InterPro" id="IPR000330">
    <property type="entry name" value="SNF2_N"/>
</dbReference>
<dbReference type="InterPro" id="IPR038718">
    <property type="entry name" value="SNF2-like_sf"/>
</dbReference>
<dbReference type="PROSITE" id="PS51194">
    <property type="entry name" value="HELICASE_CTER"/>
    <property type="match status" value="1"/>
</dbReference>
<evidence type="ECO:0000259" key="4">
    <source>
        <dbReference type="PROSITE" id="PS51192"/>
    </source>
</evidence>
<keyword evidence="2" id="KW-0479">Metal-binding</keyword>
<dbReference type="PROSITE" id="PS50966">
    <property type="entry name" value="ZF_SWIM"/>
    <property type="match status" value="1"/>
</dbReference>
<dbReference type="GO" id="GO:0004386">
    <property type="term" value="F:helicase activity"/>
    <property type="evidence" value="ECO:0007669"/>
    <property type="project" value="UniProtKB-KW"/>
</dbReference>
<dbReference type="InterPro" id="IPR049730">
    <property type="entry name" value="SNF2/RAD54-like_C"/>
</dbReference>
<name>A0ABP5B4I0_9ACTN</name>
<feature type="domain" description="SWIM-type" evidence="3">
    <location>
        <begin position="60"/>
        <end position="103"/>
    </location>
</feature>
<keyword evidence="6" id="KW-0347">Helicase</keyword>
<comment type="caution">
    <text evidence="6">The sequence shown here is derived from an EMBL/GenBank/DDBJ whole genome shotgun (WGS) entry which is preliminary data.</text>
</comment>
<dbReference type="PANTHER" id="PTHR10799">
    <property type="entry name" value="SNF2/RAD54 HELICASE FAMILY"/>
    <property type="match status" value="1"/>
</dbReference>
<accession>A0ABP5B4I0</accession>
<dbReference type="CDD" id="cd18793">
    <property type="entry name" value="SF2_C_SNF"/>
    <property type="match status" value="1"/>
</dbReference>
<dbReference type="PROSITE" id="PS51192">
    <property type="entry name" value="HELICASE_ATP_BIND_1"/>
    <property type="match status" value="1"/>
</dbReference>
<gene>
    <name evidence="6" type="ORF">GCM10009737_35700</name>
</gene>
<keyword evidence="7" id="KW-1185">Reference proteome</keyword>
<evidence type="ECO:0000313" key="6">
    <source>
        <dbReference type="EMBL" id="GAA1930602.1"/>
    </source>
</evidence>
<dbReference type="RefSeq" id="WP_344009176.1">
    <property type="nucleotide sequence ID" value="NZ_BAAAMY010000014.1"/>
</dbReference>
<evidence type="ECO:0000313" key="7">
    <source>
        <dbReference type="Proteomes" id="UP001501612"/>
    </source>
</evidence>
<reference evidence="7" key="1">
    <citation type="journal article" date="2019" name="Int. J. Syst. Evol. Microbiol.">
        <title>The Global Catalogue of Microorganisms (GCM) 10K type strain sequencing project: providing services to taxonomists for standard genome sequencing and annotation.</title>
        <authorList>
            <consortium name="The Broad Institute Genomics Platform"/>
            <consortium name="The Broad Institute Genome Sequencing Center for Infectious Disease"/>
            <person name="Wu L."/>
            <person name="Ma J."/>
        </authorList>
    </citation>
    <scope>NUCLEOTIDE SEQUENCE [LARGE SCALE GENOMIC DNA]</scope>
    <source>
        <strain evidence="7">JCM 14046</strain>
    </source>
</reference>
<proteinExistence type="predicted"/>
<dbReference type="InterPro" id="IPR001650">
    <property type="entry name" value="Helicase_C-like"/>
</dbReference>
<evidence type="ECO:0000259" key="5">
    <source>
        <dbReference type="PROSITE" id="PS51194"/>
    </source>
</evidence>
<keyword evidence="6" id="KW-0547">Nucleotide-binding</keyword>
<dbReference type="SMART" id="SM00487">
    <property type="entry name" value="DEXDc"/>
    <property type="match status" value="1"/>
</dbReference>
<dbReference type="Gene3D" id="3.40.50.300">
    <property type="entry name" value="P-loop containing nucleotide triphosphate hydrolases"/>
    <property type="match status" value="1"/>
</dbReference>
<keyword evidence="1" id="KW-0378">Hydrolase</keyword>
<organism evidence="6 7">
    <name type="scientific">Nocardioides lentus</name>
    <dbReference type="NCBI Taxonomy" id="338077"/>
    <lineage>
        <taxon>Bacteria</taxon>
        <taxon>Bacillati</taxon>
        <taxon>Actinomycetota</taxon>
        <taxon>Actinomycetes</taxon>
        <taxon>Propionibacteriales</taxon>
        <taxon>Nocardioidaceae</taxon>
        <taxon>Nocardioides</taxon>
    </lineage>
</organism>
<dbReference type="Proteomes" id="UP001501612">
    <property type="component" value="Unassembled WGS sequence"/>
</dbReference>
<dbReference type="SUPFAM" id="SSF52540">
    <property type="entry name" value="P-loop containing nucleoside triphosphate hydrolases"/>
    <property type="match status" value="2"/>
</dbReference>
<dbReference type="InterPro" id="IPR007527">
    <property type="entry name" value="Znf_SWIM"/>
</dbReference>
<keyword evidence="2" id="KW-0862">Zinc</keyword>
<dbReference type="Pfam" id="PF00271">
    <property type="entry name" value="Helicase_C"/>
    <property type="match status" value="1"/>
</dbReference>
<dbReference type="SMART" id="SM00490">
    <property type="entry name" value="HELICc"/>
    <property type="match status" value="1"/>
</dbReference>
<dbReference type="Gene3D" id="3.40.50.10810">
    <property type="entry name" value="Tandem AAA-ATPase domain"/>
    <property type="match status" value="1"/>
</dbReference>